<name>A0A2G9R7F7_AQUCT</name>
<protein>
    <submittedName>
        <fullName evidence="2">Uncharacterized protein</fullName>
    </submittedName>
</protein>
<dbReference type="Proteomes" id="UP000228934">
    <property type="component" value="Unassembled WGS sequence"/>
</dbReference>
<gene>
    <name evidence="2" type="ORF">AB205_0178140</name>
</gene>
<feature type="region of interest" description="Disordered" evidence="1">
    <location>
        <begin position="42"/>
        <end position="98"/>
    </location>
</feature>
<keyword evidence="3" id="KW-1185">Reference proteome</keyword>
<evidence type="ECO:0000313" key="2">
    <source>
        <dbReference type="EMBL" id="PIO23818.1"/>
    </source>
</evidence>
<feature type="compositionally biased region" description="Polar residues" evidence="1">
    <location>
        <begin position="77"/>
        <end position="91"/>
    </location>
</feature>
<proteinExistence type="predicted"/>
<feature type="non-terminal residue" evidence="2">
    <location>
        <position position="1"/>
    </location>
</feature>
<evidence type="ECO:0000313" key="3">
    <source>
        <dbReference type="Proteomes" id="UP000228934"/>
    </source>
</evidence>
<reference evidence="3" key="1">
    <citation type="journal article" date="2017" name="Nat. Commun.">
        <title>The North American bullfrog draft genome provides insight into hormonal regulation of long noncoding RNA.</title>
        <authorList>
            <person name="Hammond S.A."/>
            <person name="Warren R.L."/>
            <person name="Vandervalk B.P."/>
            <person name="Kucuk E."/>
            <person name="Khan H."/>
            <person name="Gibb E.A."/>
            <person name="Pandoh P."/>
            <person name="Kirk H."/>
            <person name="Zhao Y."/>
            <person name="Jones M."/>
            <person name="Mungall A.J."/>
            <person name="Coope R."/>
            <person name="Pleasance S."/>
            <person name="Moore R.A."/>
            <person name="Holt R.A."/>
            <person name="Round J.M."/>
            <person name="Ohora S."/>
            <person name="Walle B.V."/>
            <person name="Veldhoen N."/>
            <person name="Helbing C.C."/>
            <person name="Birol I."/>
        </authorList>
    </citation>
    <scope>NUCLEOTIDE SEQUENCE [LARGE SCALE GENOMIC DNA]</scope>
</reference>
<sequence>DAIPKPSHYPLPHIIHPNFQIIHTNFHIIHLPFCTSHSHALPTSPSTLSDTDWGTKDWGDTDTTAGITDTDSDGTETLGSPGTTSANPDTSPSRRKTSSTNWLIVQSLRAPAIRVTFNDVTVPRQMPQFLTQRTLLFWTFREEMSLDSTFMAQLRLTRVKTVILSLPIKAEEGKCWTTFPRTLNLIDTDHPSVQIPLLSTIFFRGHNVSPNLLNETHKSSGGIDSFLVKMVTYLNKR</sequence>
<accession>A0A2G9R7F7</accession>
<dbReference type="EMBL" id="KV952887">
    <property type="protein sequence ID" value="PIO23818.1"/>
    <property type="molecule type" value="Genomic_DNA"/>
</dbReference>
<dbReference type="AlphaFoldDB" id="A0A2G9R7F7"/>
<organism evidence="2 3">
    <name type="scientific">Aquarana catesbeiana</name>
    <name type="common">American bullfrog</name>
    <name type="synonym">Rana catesbeiana</name>
    <dbReference type="NCBI Taxonomy" id="8400"/>
    <lineage>
        <taxon>Eukaryota</taxon>
        <taxon>Metazoa</taxon>
        <taxon>Chordata</taxon>
        <taxon>Craniata</taxon>
        <taxon>Vertebrata</taxon>
        <taxon>Euteleostomi</taxon>
        <taxon>Amphibia</taxon>
        <taxon>Batrachia</taxon>
        <taxon>Anura</taxon>
        <taxon>Neobatrachia</taxon>
        <taxon>Ranoidea</taxon>
        <taxon>Ranidae</taxon>
        <taxon>Aquarana</taxon>
    </lineage>
</organism>
<evidence type="ECO:0000256" key="1">
    <source>
        <dbReference type="SAM" id="MobiDB-lite"/>
    </source>
</evidence>